<dbReference type="EMBL" id="JARBJD010000174">
    <property type="protein sequence ID" value="KAK2948548.1"/>
    <property type="molecule type" value="Genomic_DNA"/>
</dbReference>
<organism evidence="1 2">
    <name type="scientific">Blattamonas nauphoetae</name>
    <dbReference type="NCBI Taxonomy" id="2049346"/>
    <lineage>
        <taxon>Eukaryota</taxon>
        <taxon>Metamonada</taxon>
        <taxon>Preaxostyla</taxon>
        <taxon>Oxymonadida</taxon>
        <taxon>Blattamonas</taxon>
    </lineage>
</organism>
<name>A0ABQ9X884_9EUKA</name>
<keyword evidence="2" id="KW-1185">Reference proteome</keyword>
<proteinExistence type="predicted"/>
<dbReference type="Proteomes" id="UP001281761">
    <property type="component" value="Unassembled WGS sequence"/>
</dbReference>
<sequence>MSARSNEGSVDLKQFLKFCFPDGVRFPRSWGALRVFIDFGPCKDDGKLYGGMGRTYPLSQMEIQAMIRQAEEDTIISLFVKNYASLTLDERTRIVDETQITLPSLSVAEVYEMIKPVERNSEKRLMFNSLQTVVDHALNERLQAILIGHNQKKGKKVKGSGTLKNVEKVIDTPDLTKTLDIHNETMQDSMTNDIVVGDVKNELNRLKTTNQMWDAYSGMNMRKFQKK</sequence>
<gene>
    <name evidence="1" type="ORF">BLNAU_16534</name>
</gene>
<protein>
    <submittedName>
        <fullName evidence="1">Uncharacterized protein</fullName>
    </submittedName>
</protein>
<evidence type="ECO:0000313" key="2">
    <source>
        <dbReference type="Proteomes" id="UP001281761"/>
    </source>
</evidence>
<reference evidence="1 2" key="1">
    <citation type="journal article" date="2022" name="bioRxiv">
        <title>Genomics of Preaxostyla Flagellates Illuminates Evolutionary Transitions and the Path Towards Mitochondrial Loss.</title>
        <authorList>
            <person name="Novak L.V.F."/>
            <person name="Treitli S.C."/>
            <person name="Pyrih J."/>
            <person name="Halakuc P."/>
            <person name="Pipaliya S.V."/>
            <person name="Vacek V."/>
            <person name="Brzon O."/>
            <person name="Soukal P."/>
            <person name="Eme L."/>
            <person name="Dacks J.B."/>
            <person name="Karnkowska A."/>
            <person name="Elias M."/>
            <person name="Hampl V."/>
        </authorList>
    </citation>
    <scope>NUCLEOTIDE SEQUENCE [LARGE SCALE GENOMIC DNA]</scope>
    <source>
        <strain evidence="1">NAU3</strain>
        <tissue evidence="1">Gut</tissue>
    </source>
</reference>
<accession>A0ABQ9X884</accession>
<comment type="caution">
    <text evidence="1">The sequence shown here is derived from an EMBL/GenBank/DDBJ whole genome shotgun (WGS) entry which is preliminary data.</text>
</comment>
<evidence type="ECO:0000313" key="1">
    <source>
        <dbReference type="EMBL" id="KAK2948548.1"/>
    </source>
</evidence>